<evidence type="ECO:0000256" key="4">
    <source>
        <dbReference type="ARBA" id="ARBA00022840"/>
    </source>
</evidence>
<dbReference type="EMBL" id="AYYH01000010">
    <property type="protein sequence ID" value="KRN10418.1"/>
    <property type="molecule type" value="Genomic_DNA"/>
</dbReference>
<dbReference type="SUPFAM" id="SSF52540">
    <property type="entry name" value="P-loop containing nucleoside triphosphate hydrolases"/>
    <property type="match status" value="1"/>
</dbReference>
<evidence type="ECO:0000256" key="3">
    <source>
        <dbReference type="ARBA" id="ARBA00022741"/>
    </source>
</evidence>
<accession>A0A0R2E1Y9</accession>
<reference evidence="6 7" key="1">
    <citation type="journal article" date="2015" name="Genome Announc.">
        <title>Expanding the biotechnology potential of lactobacilli through comparative genomics of 213 strains and associated genera.</title>
        <authorList>
            <person name="Sun Z."/>
            <person name="Harris H.M."/>
            <person name="McCann A."/>
            <person name="Guo C."/>
            <person name="Argimon S."/>
            <person name="Zhang W."/>
            <person name="Yang X."/>
            <person name="Jeffery I.B."/>
            <person name="Cooney J.C."/>
            <person name="Kagawa T.F."/>
            <person name="Liu W."/>
            <person name="Song Y."/>
            <person name="Salvetti E."/>
            <person name="Wrobel A."/>
            <person name="Rasinkangas P."/>
            <person name="Parkhill J."/>
            <person name="Rea M.C."/>
            <person name="O'Sullivan O."/>
            <person name="Ritari J."/>
            <person name="Douillard F.P."/>
            <person name="Paul Ross R."/>
            <person name="Yang R."/>
            <person name="Briner A.E."/>
            <person name="Felis G.E."/>
            <person name="de Vos W.M."/>
            <person name="Barrangou R."/>
            <person name="Klaenhammer T.R."/>
            <person name="Caufield P.W."/>
            <person name="Cui Y."/>
            <person name="Zhang H."/>
            <person name="O'Toole P.W."/>
        </authorList>
    </citation>
    <scope>NUCLEOTIDE SEQUENCE [LARGE SCALE GENOMIC DNA]</scope>
    <source>
        <strain evidence="6 7">DSM 20444</strain>
    </source>
</reference>
<dbReference type="PROSITE" id="PS00211">
    <property type="entry name" value="ABC_TRANSPORTER_1"/>
    <property type="match status" value="1"/>
</dbReference>
<evidence type="ECO:0000313" key="7">
    <source>
        <dbReference type="Proteomes" id="UP000050898"/>
    </source>
</evidence>
<organism evidence="6 7">
    <name type="scientific">Liquorilactobacillus mali KCTC 3596 = DSM 20444</name>
    <dbReference type="NCBI Taxonomy" id="1046596"/>
    <lineage>
        <taxon>Bacteria</taxon>
        <taxon>Bacillati</taxon>
        <taxon>Bacillota</taxon>
        <taxon>Bacilli</taxon>
        <taxon>Lactobacillales</taxon>
        <taxon>Lactobacillaceae</taxon>
        <taxon>Liquorilactobacillus</taxon>
    </lineage>
</organism>
<keyword evidence="7" id="KW-1185">Reference proteome</keyword>
<keyword evidence="3" id="KW-0547">Nucleotide-binding</keyword>
<sequence>MMKMITNSLTKKYGQKTAVNNLSIEIPAHSLVAFLGHNGAGKSTTISMLIGISKPTSGKIEYFDDSGQRKKPKIGVVFQNSVLDEKLTVNENLILRAKMQGMESVKNIAKFSKLLGLTNFSNERYGNLSGGQRRRVDIARALLNNPDFLFLDEPTTGLDIQTRSAIWQLLSDLREKKGLTIFLTTHYLEEARDASLVYIVDHGKVIAKGSAQSIITENTANYLEIETNEKLILPADFQELGSNLYRKSDISVQDAISFLHVNQKAITHFEYHRGTIDDAFMNLTGKELQ</sequence>
<dbReference type="Proteomes" id="UP000050898">
    <property type="component" value="Unassembled WGS sequence"/>
</dbReference>
<dbReference type="GO" id="GO:0016887">
    <property type="term" value="F:ATP hydrolysis activity"/>
    <property type="evidence" value="ECO:0007669"/>
    <property type="project" value="InterPro"/>
</dbReference>
<dbReference type="PROSITE" id="PS50893">
    <property type="entry name" value="ABC_TRANSPORTER_2"/>
    <property type="match status" value="1"/>
</dbReference>
<comment type="similarity">
    <text evidence="1">Belongs to the ABC transporter superfamily.</text>
</comment>
<dbReference type="GO" id="GO:0005524">
    <property type="term" value="F:ATP binding"/>
    <property type="evidence" value="ECO:0007669"/>
    <property type="project" value="UniProtKB-KW"/>
</dbReference>
<dbReference type="Pfam" id="PF00005">
    <property type="entry name" value="ABC_tran"/>
    <property type="match status" value="1"/>
</dbReference>
<evidence type="ECO:0000313" key="6">
    <source>
        <dbReference type="EMBL" id="KRN10418.1"/>
    </source>
</evidence>
<dbReference type="PANTHER" id="PTHR42711">
    <property type="entry name" value="ABC TRANSPORTER ATP-BINDING PROTEIN"/>
    <property type="match status" value="1"/>
</dbReference>
<dbReference type="PATRIC" id="fig|1046596.6.peg.188"/>
<dbReference type="Gene3D" id="3.40.50.300">
    <property type="entry name" value="P-loop containing nucleotide triphosphate hydrolases"/>
    <property type="match status" value="1"/>
</dbReference>
<dbReference type="AlphaFoldDB" id="A0A0R2E1Y9"/>
<feature type="domain" description="ABC transporter" evidence="5">
    <location>
        <begin position="4"/>
        <end position="227"/>
    </location>
</feature>
<keyword evidence="4 6" id="KW-0067">ATP-binding</keyword>
<gene>
    <name evidence="6" type="ORF">FD00_GL000184</name>
</gene>
<keyword evidence="2" id="KW-0813">Transport</keyword>
<protein>
    <submittedName>
        <fullName evidence="6">ABC transporter ATP-binding subunit</fullName>
    </submittedName>
</protein>
<dbReference type="SMART" id="SM00382">
    <property type="entry name" value="AAA"/>
    <property type="match status" value="1"/>
</dbReference>
<dbReference type="InterPro" id="IPR017871">
    <property type="entry name" value="ABC_transporter-like_CS"/>
</dbReference>
<name>A0A0R2E1Y9_9LACO</name>
<dbReference type="InterPro" id="IPR003439">
    <property type="entry name" value="ABC_transporter-like_ATP-bd"/>
</dbReference>
<comment type="caution">
    <text evidence="6">The sequence shown here is derived from an EMBL/GenBank/DDBJ whole genome shotgun (WGS) entry which is preliminary data.</text>
</comment>
<dbReference type="PANTHER" id="PTHR42711:SF5">
    <property type="entry name" value="ABC TRANSPORTER ATP-BINDING PROTEIN NATA"/>
    <property type="match status" value="1"/>
</dbReference>
<evidence type="ECO:0000259" key="5">
    <source>
        <dbReference type="PROSITE" id="PS50893"/>
    </source>
</evidence>
<evidence type="ECO:0000256" key="1">
    <source>
        <dbReference type="ARBA" id="ARBA00005417"/>
    </source>
</evidence>
<proteinExistence type="inferred from homology"/>
<evidence type="ECO:0000256" key="2">
    <source>
        <dbReference type="ARBA" id="ARBA00022448"/>
    </source>
</evidence>
<dbReference type="InterPro" id="IPR050763">
    <property type="entry name" value="ABC_transporter_ATP-binding"/>
</dbReference>
<dbReference type="InterPro" id="IPR003593">
    <property type="entry name" value="AAA+_ATPase"/>
</dbReference>
<dbReference type="InterPro" id="IPR027417">
    <property type="entry name" value="P-loop_NTPase"/>
</dbReference>